<dbReference type="Proteomes" id="UP000324896">
    <property type="component" value="Unassembled WGS sequence"/>
</dbReference>
<evidence type="ECO:0000313" key="4">
    <source>
        <dbReference type="EMBL" id="TDX39626.1"/>
    </source>
</evidence>
<dbReference type="Proteomes" id="UP000295472">
    <property type="component" value="Unassembled WGS sequence"/>
</dbReference>
<organism evidence="1 8">
    <name type="scientific">Halanaerobium congolense</name>
    <dbReference type="NCBI Taxonomy" id="54121"/>
    <lineage>
        <taxon>Bacteria</taxon>
        <taxon>Bacillati</taxon>
        <taxon>Bacillota</taxon>
        <taxon>Clostridia</taxon>
        <taxon>Halanaerobiales</taxon>
        <taxon>Halanaerobiaceae</taxon>
        <taxon>Halanaerobium</taxon>
    </lineage>
</organism>
<dbReference type="Proteomes" id="UP000198612">
    <property type="component" value="Unassembled WGS sequence"/>
</dbReference>
<gene>
    <name evidence="4" type="ORF">C7954_13018</name>
    <name evidence="1" type="ORF">SAMN04488597_13810</name>
    <name evidence="2" type="ORF">SAMN04488598_12718</name>
    <name evidence="3" type="ORF">SAMN04515652_12818</name>
</gene>
<reference evidence="4 7" key="2">
    <citation type="submission" date="2019-03" db="EMBL/GenBank/DDBJ databases">
        <title>Subsurface microbial communities from deep shales in Ohio and West Virginia, USA.</title>
        <authorList>
            <person name="Wrighton K."/>
        </authorList>
    </citation>
    <scope>NUCLEOTIDE SEQUENCE [LARGE SCALE GENOMIC DNA]</scope>
    <source>
        <strain evidence="4 7">DSMZ 11287</strain>
    </source>
</reference>
<dbReference type="EMBL" id="FMYT01000038">
    <property type="protein sequence ID" value="SDD24619.1"/>
    <property type="molecule type" value="Genomic_DNA"/>
</dbReference>
<dbReference type="AlphaFoldDB" id="A0A1G6T6H6"/>
<evidence type="ECO:0000313" key="6">
    <source>
        <dbReference type="Proteomes" id="UP000199519"/>
    </source>
</evidence>
<evidence type="ECO:0000313" key="5">
    <source>
        <dbReference type="Proteomes" id="UP000198612"/>
    </source>
</evidence>
<reference evidence="5 6" key="1">
    <citation type="submission" date="2016-10" db="EMBL/GenBank/DDBJ databases">
        <authorList>
            <person name="Varghese N."/>
            <person name="Submissions S."/>
        </authorList>
    </citation>
    <scope>NUCLEOTIDE SEQUENCE [LARGE SCALE GENOMIC DNA]</scope>
    <source>
        <strain evidence="1 8">WG10</strain>
        <strain evidence="2 6">WG2</strain>
        <strain evidence="3 5">WG5</strain>
    </source>
</reference>
<protein>
    <submittedName>
        <fullName evidence="1">Uncharacterized protein</fullName>
    </submittedName>
</protein>
<keyword evidence="6" id="KW-1185">Reference proteome</keyword>
<evidence type="ECO:0000313" key="2">
    <source>
        <dbReference type="EMBL" id="SDF84978.1"/>
    </source>
</evidence>
<evidence type="ECO:0000313" key="1">
    <source>
        <dbReference type="EMBL" id="SDD24619.1"/>
    </source>
</evidence>
<name>A0A1G6T6H6_9FIRM</name>
<dbReference type="RefSeq" id="WP_159432608.1">
    <property type="nucleotide sequence ID" value="NZ_FMYT01000038.1"/>
</dbReference>
<dbReference type="Proteomes" id="UP000199519">
    <property type="component" value="Unassembled WGS sequence"/>
</dbReference>
<dbReference type="EMBL" id="FOHG01000028">
    <property type="protein sequence ID" value="SET12768.1"/>
    <property type="molecule type" value="Genomic_DNA"/>
</dbReference>
<dbReference type="GeneID" id="57014146"/>
<dbReference type="EMBL" id="SOEF01000030">
    <property type="protein sequence ID" value="TDX39626.1"/>
    <property type="molecule type" value="Genomic_DNA"/>
</dbReference>
<evidence type="ECO:0000313" key="8">
    <source>
        <dbReference type="Proteomes" id="UP000324896"/>
    </source>
</evidence>
<evidence type="ECO:0000313" key="3">
    <source>
        <dbReference type="EMBL" id="SET12768.1"/>
    </source>
</evidence>
<proteinExistence type="predicted"/>
<sequence length="55" mass="6331">MSLDPIKSTNEIVGKYIDYLATTFSLKDSELQTQLIDNTNPVRKIIKITTVYHIF</sequence>
<accession>A0A1G6T6H6</accession>
<dbReference type="EMBL" id="FNBJ01000027">
    <property type="protein sequence ID" value="SDF84978.1"/>
    <property type="molecule type" value="Genomic_DNA"/>
</dbReference>
<evidence type="ECO:0000313" key="7">
    <source>
        <dbReference type="Proteomes" id="UP000295472"/>
    </source>
</evidence>